<dbReference type="GO" id="GO:0005524">
    <property type="term" value="F:ATP binding"/>
    <property type="evidence" value="ECO:0007669"/>
    <property type="project" value="UniProtKB-UniRule"/>
</dbReference>
<evidence type="ECO:0000256" key="8">
    <source>
        <dbReference type="ARBA" id="ARBA00023204"/>
    </source>
</evidence>
<dbReference type="Pfam" id="PF03461">
    <property type="entry name" value="TRCF"/>
    <property type="match status" value="1"/>
</dbReference>
<evidence type="ECO:0000256" key="4">
    <source>
        <dbReference type="ARBA" id="ARBA00022801"/>
    </source>
</evidence>
<dbReference type="SUPFAM" id="SSF141259">
    <property type="entry name" value="CarD-like"/>
    <property type="match status" value="1"/>
</dbReference>
<dbReference type="GO" id="GO:0003684">
    <property type="term" value="F:damaged DNA binding"/>
    <property type="evidence" value="ECO:0007669"/>
    <property type="project" value="InterPro"/>
</dbReference>
<dbReference type="InterPro" id="IPR047112">
    <property type="entry name" value="RecG/Mfd"/>
</dbReference>
<evidence type="ECO:0000313" key="12">
    <source>
        <dbReference type="EMBL" id="MBM3330752.1"/>
    </source>
</evidence>
<comment type="subcellular location">
    <subcellularLocation>
        <location evidence="9">Cytoplasm</location>
    </subcellularLocation>
</comment>
<organism evidence="12 13">
    <name type="scientific">candidate division WOR-3 bacterium</name>
    <dbReference type="NCBI Taxonomy" id="2052148"/>
    <lineage>
        <taxon>Bacteria</taxon>
        <taxon>Bacteria division WOR-3</taxon>
    </lineage>
</organism>
<comment type="caution">
    <text evidence="12">The sequence shown here is derived from an EMBL/GenBank/DDBJ whole genome shotgun (WGS) entry which is preliminary data.</text>
</comment>
<dbReference type="InterPro" id="IPR011545">
    <property type="entry name" value="DEAD/DEAH_box_helicase_dom"/>
</dbReference>
<feature type="domain" description="Helicase ATP-binding" evidence="10">
    <location>
        <begin position="517"/>
        <end position="678"/>
    </location>
</feature>
<dbReference type="Gene3D" id="3.30.2060.10">
    <property type="entry name" value="Penicillin-binding protein 1b domain"/>
    <property type="match status" value="1"/>
</dbReference>
<keyword evidence="5" id="KW-0347">Helicase</keyword>
<keyword evidence="6 9" id="KW-0067">ATP-binding</keyword>
<dbReference type="Pfam" id="PF00270">
    <property type="entry name" value="DEAD"/>
    <property type="match status" value="1"/>
</dbReference>
<evidence type="ECO:0000256" key="1">
    <source>
        <dbReference type="ARBA" id="ARBA00022490"/>
    </source>
</evidence>
<dbReference type="Pfam" id="PF17757">
    <property type="entry name" value="UvrB_inter"/>
    <property type="match status" value="1"/>
</dbReference>
<comment type="similarity">
    <text evidence="9">In the N-terminal section; belongs to the UvrB family.</text>
</comment>
<keyword evidence="2 9" id="KW-0547">Nucleotide-binding</keyword>
<dbReference type="NCBIfam" id="TIGR00580">
    <property type="entry name" value="mfd"/>
    <property type="match status" value="1"/>
</dbReference>
<dbReference type="Proteomes" id="UP000779900">
    <property type="component" value="Unassembled WGS sequence"/>
</dbReference>
<comment type="function">
    <text evidence="9">Couples transcription and DNA repair by recognizing RNA polymerase (RNAP) stalled at DNA lesions. Mediates ATP-dependent release of RNAP and its truncated transcript from the DNA, and recruitment of nucleotide excision repair machinery to the damaged site.</text>
</comment>
<evidence type="ECO:0000256" key="2">
    <source>
        <dbReference type="ARBA" id="ARBA00022741"/>
    </source>
</evidence>
<dbReference type="SMART" id="SM00490">
    <property type="entry name" value="HELICc"/>
    <property type="match status" value="1"/>
</dbReference>
<evidence type="ECO:0000256" key="9">
    <source>
        <dbReference type="HAMAP-Rule" id="MF_00969"/>
    </source>
</evidence>
<dbReference type="Gene3D" id="3.90.1150.50">
    <property type="entry name" value="Transcription-repair-coupling factor, D7 domain"/>
    <property type="match status" value="1"/>
</dbReference>
<dbReference type="SMART" id="SM00487">
    <property type="entry name" value="DEXDc"/>
    <property type="match status" value="1"/>
</dbReference>
<dbReference type="InterPro" id="IPR037235">
    <property type="entry name" value="TRCF-like_C_D7"/>
</dbReference>
<evidence type="ECO:0000313" key="13">
    <source>
        <dbReference type="Proteomes" id="UP000779900"/>
    </source>
</evidence>
<dbReference type="InterPro" id="IPR014001">
    <property type="entry name" value="Helicase_ATP-bd"/>
</dbReference>
<evidence type="ECO:0000256" key="6">
    <source>
        <dbReference type="ARBA" id="ARBA00022840"/>
    </source>
</evidence>
<keyword evidence="7 9" id="KW-0238">DNA-binding</keyword>
<protein>
    <recommendedName>
        <fullName evidence="9">Transcription-repair-coupling factor</fullName>
        <shortName evidence="9">TRCF</shortName>
        <ecNumber evidence="9">3.6.4.-</ecNumber>
    </recommendedName>
</protein>
<dbReference type="Pfam" id="PF02559">
    <property type="entry name" value="CarD_TRCF_RID"/>
    <property type="match status" value="1"/>
</dbReference>
<evidence type="ECO:0000259" key="10">
    <source>
        <dbReference type="PROSITE" id="PS51192"/>
    </source>
</evidence>
<dbReference type="Gene3D" id="2.40.10.170">
    <property type="match status" value="1"/>
</dbReference>
<dbReference type="PANTHER" id="PTHR47964">
    <property type="entry name" value="ATP-DEPENDENT DNA HELICASE HOMOLOG RECG, CHLOROPLASTIC"/>
    <property type="match status" value="1"/>
</dbReference>
<proteinExistence type="inferred from homology"/>
<dbReference type="GO" id="GO:0000716">
    <property type="term" value="P:transcription-coupled nucleotide-excision repair, DNA damage recognition"/>
    <property type="evidence" value="ECO:0007669"/>
    <property type="project" value="UniProtKB-UniRule"/>
</dbReference>
<name>A0A937XCM9_UNCW3</name>
<dbReference type="InterPro" id="IPR003711">
    <property type="entry name" value="CarD-like/TRCF_RID"/>
</dbReference>
<dbReference type="GO" id="GO:0005737">
    <property type="term" value="C:cytoplasm"/>
    <property type="evidence" value="ECO:0007669"/>
    <property type="project" value="UniProtKB-SubCell"/>
</dbReference>
<dbReference type="Pfam" id="PF00271">
    <property type="entry name" value="Helicase_C"/>
    <property type="match status" value="1"/>
</dbReference>
<keyword evidence="1 9" id="KW-0963">Cytoplasm</keyword>
<dbReference type="AlphaFoldDB" id="A0A937XCM9"/>
<dbReference type="PROSITE" id="PS51194">
    <property type="entry name" value="HELICASE_CTER"/>
    <property type="match status" value="1"/>
</dbReference>
<dbReference type="Gene3D" id="3.40.50.300">
    <property type="entry name" value="P-loop containing nucleotide triphosphate hydrolases"/>
    <property type="match status" value="2"/>
</dbReference>
<dbReference type="GO" id="GO:0006355">
    <property type="term" value="P:regulation of DNA-templated transcription"/>
    <property type="evidence" value="ECO:0007669"/>
    <property type="project" value="UniProtKB-UniRule"/>
</dbReference>
<feature type="domain" description="Helicase C-terminal" evidence="11">
    <location>
        <begin position="699"/>
        <end position="853"/>
    </location>
</feature>
<dbReference type="GO" id="GO:0016787">
    <property type="term" value="F:hydrolase activity"/>
    <property type="evidence" value="ECO:0007669"/>
    <property type="project" value="UniProtKB-KW"/>
</dbReference>
<sequence length="1017" mass="111762">MHELLERFSRSALLPALAERLAAGAHTGISGVVGAARSMLAADVAQRLGRTVVLVPDDAHAARALHLDLETVASDLNLLFFEPDSPRLPAQLATLGSGPGVIVASAESLNKPAPVWEQGVESRESGVAGAGPLSLALNRQMEMEKLISWLEENGYERTDLVTEPGEYATRGGIADIFAEGAEAPVRVEFLGDSIASLRRFDPLLQRSVSHIEAASIPTRKQPGQSDQPASTLLPRNLIIITEGTEFEAHAVLLLSTEPDAEFVLGCTPAHSYLGNIELLRSEIFDCRVPNAESPDNRQSPIANRQFLWFVAASTDSQRSRLSSIIGAGPHFFTGALSAGFICEPLGFGLLTEREIYGTPVFHPPRRRFKGLPIDNIVSLRPGDYVVHIDYGIGSFEGTRRMTHADVEKDYIVVAYAGGDKVYVPVENIGLLDRYVGSEGVAPALDRLGGRSWLHAKAKAARASAEYAEELLQIYARRATACGVQFGQDNKWQTELEASFPYEETPDQLKVMDEVKRDMEAPRPMDRLICGDVGYGKTEIALRAAFKAASNLKQVAVLAPTTILCYQHYATFKKRLARFPLRVEMLSRLVSPATQREVLAGLKSGVVDIVVGTHQLLNSAVAYHDLGLLIIDEEQKFGVKQKERIRSARAEVDVLTLTATPIPRTLYMSLSGLRDISQMHTAPPGRREITTEVAPWHDRVICDYVARELARGGQVFFVHNEIETINEIAERLQRILPGTRFAIAHGQMSGRHMADVYLGFASGEYQMLLCTAIIESGLDLPNVNTIIVNRADKFGLSDLHQLRGRVGRSEAQAYALFLTPARREVTEDARKRLSALLAYSKLGSGFKLAIRDMEIRGVGNLLGTEQHGQVARVGFTLYTQMLKEAVARIKGEPVAIEPELSLDVSAYIPKEYVSDGYERVALYKRLLAVESEPELEELRAELVDRFGRYPAPVETLFLIALVRVRSRKLGLLKVSLKNHVATIVRADRTFTAKGGIGELLDWLKGKAEPQTPNAEVGR</sequence>
<dbReference type="SMART" id="SM00982">
    <property type="entry name" value="TRCF"/>
    <property type="match status" value="1"/>
</dbReference>
<dbReference type="CDD" id="cd17991">
    <property type="entry name" value="DEXHc_TRCF"/>
    <property type="match status" value="1"/>
</dbReference>
<reference evidence="12" key="1">
    <citation type="submission" date="2019-03" db="EMBL/GenBank/DDBJ databases">
        <title>Lake Tanganyika Metagenome-Assembled Genomes (MAGs).</title>
        <authorList>
            <person name="Tran P."/>
        </authorList>
    </citation>
    <scope>NUCLEOTIDE SEQUENCE</scope>
    <source>
        <strain evidence="12">K_DeepCast_150m_m2_040</strain>
    </source>
</reference>
<dbReference type="HAMAP" id="MF_00969">
    <property type="entry name" value="TRCF"/>
    <property type="match status" value="1"/>
</dbReference>
<dbReference type="InterPro" id="IPR036101">
    <property type="entry name" value="CarD-like/TRCF_RID_sf"/>
</dbReference>
<evidence type="ECO:0000256" key="3">
    <source>
        <dbReference type="ARBA" id="ARBA00022763"/>
    </source>
</evidence>
<dbReference type="EC" id="3.6.4.-" evidence="9"/>
<dbReference type="GO" id="GO:0003678">
    <property type="term" value="F:DNA helicase activity"/>
    <property type="evidence" value="ECO:0007669"/>
    <property type="project" value="TreeGrafter"/>
</dbReference>
<gene>
    <name evidence="9 12" type="primary">mfd</name>
    <name evidence="12" type="ORF">FJY68_02735</name>
</gene>
<comment type="similarity">
    <text evidence="9">In the C-terminal section; belongs to the helicase family. RecG subfamily.</text>
</comment>
<accession>A0A937XCM9</accession>
<keyword evidence="4 9" id="KW-0378">Hydrolase</keyword>
<dbReference type="SMART" id="SM01058">
    <property type="entry name" value="CarD_TRCF"/>
    <property type="match status" value="1"/>
</dbReference>
<dbReference type="InterPro" id="IPR004576">
    <property type="entry name" value="Mfd"/>
</dbReference>
<dbReference type="EMBL" id="VGIR01000010">
    <property type="protein sequence ID" value="MBM3330752.1"/>
    <property type="molecule type" value="Genomic_DNA"/>
</dbReference>
<keyword evidence="8 9" id="KW-0234">DNA repair</keyword>
<dbReference type="SUPFAM" id="SSF52540">
    <property type="entry name" value="P-loop containing nucleoside triphosphate hydrolases"/>
    <property type="match status" value="3"/>
</dbReference>
<dbReference type="InterPro" id="IPR027417">
    <property type="entry name" value="P-loop_NTPase"/>
</dbReference>
<dbReference type="PANTHER" id="PTHR47964:SF1">
    <property type="entry name" value="ATP-DEPENDENT DNA HELICASE HOMOLOG RECG, CHLOROPLASTIC"/>
    <property type="match status" value="1"/>
</dbReference>
<evidence type="ECO:0000256" key="5">
    <source>
        <dbReference type="ARBA" id="ARBA00022806"/>
    </source>
</evidence>
<dbReference type="InterPro" id="IPR041471">
    <property type="entry name" value="UvrB_inter"/>
</dbReference>
<dbReference type="PROSITE" id="PS51192">
    <property type="entry name" value="HELICASE_ATP_BIND_1"/>
    <property type="match status" value="1"/>
</dbReference>
<dbReference type="InterPro" id="IPR005118">
    <property type="entry name" value="TRCF_C"/>
</dbReference>
<dbReference type="InterPro" id="IPR001650">
    <property type="entry name" value="Helicase_C-like"/>
</dbReference>
<dbReference type="SUPFAM" id="SSF143517">
    <property type="entry name" value="TRCF domain-like"/>
    <property type="match status" value="1"/>
</dbReference>
<evidence type="ECO:0000259" key="11">
    <source>
        <dbReference type="PROSITE" id="PS51194"/>
    </source>
</evidence>
<keyword evidence="3 9" id="KW-0227">DNA damage</keyword>
<evidence type="ECO:0000256" key="7">
    <source>
        <dbReference type="ARBA" id="ARBA00023125"/>
    </source>
</evidence>